<keyword evidence="3" id="KW-1185">Reference proteome</keyword>
<dbReference type="GO" id="GO:0016747">
    <property type="term" value="F:acyltransferase activity, transferring groups other than amino-acyl groups"/>
    <property type="evidence" value="ECO:0007669"/>
    <property type="project" value="InterPro"/>
</dbReference>
<organism evidence="2 3">
    <name type="scientific">Xylanibacillus composti</name>
    <dbReference type="NCBI Taxonomy" id="1572762"/>
    <lineage>
        <taxon>Bacteria</taxon>
        <taxon>Bacillati</taxon>
        <taxon>Bacillota</taxon>
        <taxon>Bacilli</taxon>
        <taxon>Bacillales</taxon>
        <taxon>Paenibacillaceae</taxon>
        <taxon>Xylanibacillus</taxon>
    </lineage>
</organism>
<dbReference type="InterPro" id="IPR000182">
    <property type="entry name" value="GNAT_dom"/>
</dbReference>
<evidence type="ECO:0000313" key="2">
    <source>
        <dbReference type="EMBL" id="GIQ71554.1"/>
    </source>
</evidence>
<dbReference type="SUPFAM" id="SSF55729">
    <property type="entry name" value="Acyl-CoA N-acyltransferases (Nat)"/>
    <property type="match status" value="1"/>
</dbReference>
<dbReference type="AlphaFoldDB" id="A0A8J4M452"/>
<evidence type="ECO:0000313" key="3">
    <source>
        <dbReference type="Proteomes" id="UP000677918"/>
    </source>
</evidence>
<dbReference type="EMBL" id="BOVK01000112">
    <property type="protein sequence ID" value="GIQ71554.1"/>
    <property type="molecule type" value="Genomic_DNA"/>
</dbReference>
<name>A0A8J4M452_9BACL</name>
<gene>
    <name evidence="2" type="ORF">XYCOK13_43780</name>
</gene>
<reference evidence="2" key="1">
    <citation type="submission" date="2021-04" db="EMBL/GenBank/DDBJ databases">
        <title>Draft genome sequence of Xylanibacillus composti strain K13.</title>
        <authorList>
            <person name="Uke A."/>
            <person name="Chhe C."/>
            <person name="Baramee S."/>
            <person name="Kosugi A."/>
        </authorList>
    </citation>
    <scope>NUCLEOTIDE SEQUENCE</scope>
    <source>
        <strain evidence="2">K13</strain>
    </source>
</reference>
<sequence>MKQLRPHLEEKTFVERIKYLQTKYGYKLITFVEDGEVKAASGFRICDSLAWGRYLYVDDLITDETSRSKGYASQLFDWLEEELLREKWSL</sequence>
<protein>
    <recommendedName>
        <fullName evidence="1">N-acetyltransferase domain-containing protein</fullName>
    </recommendedName>
</protein>
<dbReference type="CDD" id="cd04301">
    <property type="entry name" value="NAT_SF"/>
    <property type="match status" value="1"/>
</dbReference>
<proteinExistence type="predicted"/>
<dbReference type="Proteomes" id="UP000677918">
    <property type="component" value="Unassembled WGS sequence"/>
</dbReference>
<accession>A0A8J4M452</accession>
<feature type="domain" description="N-acetyltransferase" evidence="1">
    <location>
        <begin position="19"/>
        <end position="85"/>
    </location>
</feature>
<dbReference type="InterPro" id="IPR016181">
    <property type="entry name" value="Acyl_CoA_acyltransferase"/>
</dbReference>
<evidence type="ECO:0000259" key="1">
    <source>
        <dbReference type="Pfam" id="PF00583"/>
    </source>
</evidence>
<dbReference type="Pfam" id="PF00583">
    <property type="entry name" value="Acetyltransf_1"/>
    <property type="match status" value="1"/>
</dbReference>
<dbReference type="RefSeq" id="WP_213414349.1">
    <property type="nucleotide sequence ID" value="NZ_BOVK01000112.1"/>
</dbReference>
<dbReference type="Gene3D" id="3.40.630.30">
    <property type="match status" value="1"/>
</dbReference>
<comment type="caution">
    <text evidence="2">The sequence shown here is derived from an EMBL/GenBank/DDBJ whole genome shotgun (WGS) entry which is preliminary data.</text>
</comment>